<accession>A0A7T8EPN7</accession>
<protein>
    <submittedName>
        <fullName evidence="1">Uncharacterized protein</fullName>
    </submittedName>
</protein>
<gene>
    <name evidence="1" type="ORF">pEaSNUABM5_00240</name>
</gene>
<dbReference type="EMBL" id="MW366843">
    <property type="protein sequence ID" value="QQO90382.1"/>
    <property type="molecule type" value="Genomic_DNA"/>
</dbReference>
<dbReference type="Proteomes" id="UP000596123">
    <property type="component" value="Segment"/>
</dbReference>
<name>A0A7T8EPN7_9CAUD</name>
<sequence>MTTQQSKTKAQPVQNQCIQCAASEMMQMLHRDLMRDGYTINRDQHGTAVSISKNGRTIEI</sequence>
<keyword evidence="2" id="KW-1185">Reference proteome</keyword>
<evidence type="ECO:0000313" key="2">
    <source>
        <dbReference type="Proteomes" id="UP000596123"/>
    </source>
</evidence>
<reference evidence="1 2" key="1">
    <citation type="submission" date="2020-12" db="EMBL/GenBank/DDBJ databases">
        <title>Complete genome sequence of Erwinia phage pEa_SNUABM_5.</title>
        <authorList>
            <person name="Kim S.G."/>
            <person name="Lee S.B."/>
            <person name="Kwon J."/>
            <person name="Park S.C."/>
        </authorList>
    </citation>
    <scope>NUCLEOTIDE SEQUENCE [LARGE SCALE GENOMIC DNA]</scope>
</reference>
<evidence type="ECO:0000313" key="1">
    <source>
        <dbReference type="EMBL" id="QQO90382.1"/>
    </source>
</evidence>
<proteinExistence type="predicted"/>
<organism evidence="1 2">
    <name type="scientific">Erwinia phage pEa_SNUABM_5</name>
    <dbReference type="NCBI Taxonomy" id="2797313"/>
    <lineage>
        <taxon>Viruses</taxon>
        <taxon>Duplodnaviria</taxon>
        <taxon>Heunggongvirae</taxon>
        <taxon>Uroviricota</taxon>
        <taxon>Caudoviricetes</taxon>
        <taxon>Rivsvirus</taxon>
        <taxon>Rivsvirus SNUABM5</taxon>
    </lineage>
</organism>